<dbReference type="InterPro" id="IPR001173">
    <property type="entry name" value="Glyco_trans_2-like"/>
</dbReference>
<dbReference type="AlphaFoldDB" id="N4WKC0"/>
<evidence type="ECO:0000313" key="4">
    <source>
        <dbReference type="EMBL" id="ENH96582.1"/>
    </source>
</evidence>
<dbReference type="InterPro" id="IPR029044">
    <property type="entry name" value="Nucleotide-diphossugar_trans"/>
</dbReference>
<feature type="domain" description="Glycosyl transferase family 1" evidence="2">
    <location>
        <begin position="725"/>
        <end position="777"/>
    </location>
</feature>
<dbReference type="PATRIC" id="fig|1308866.3.peg.2056"/>
<dbReference type="EMBL" id="APML01000039">
    <property type="protein sequence ID" value="ENH96582.1"/>
    <property type="molecule type" value="Genomic_DNA"/>
</dbReference>
<proteinExistence type="inferred from homology"/>
<feature type="domain" description="Glycosyltransferase 2-like" evidence="3">
    <location>
        <begin position="229"/>
        <end position="341"/>
    </location>
</feature>
<organism evidence="4 5">
    <name type="scientific">Gracilibacillus halophilus YIM-C55.5</name>
    <dbReference type="NCBI Taxonomy" id="1308866"/>
    <lineage>
        <taxon>Bacteria</taxon>
        <taxon>Bacillati</taxon>
        <taxon>Bacillota</taxon>
        <taxon>Bacilli</taxon>
        <taxon>Bacillales</taxon>
        <taxon>Bacillaceae</taxon>
        <taxon>Gracilibacillus</taxon>
    </lineage>
</organism>
<comment type="similarity">
    <text evidence="1">Belongs to the glycosyltransferase 2 family.</text>
</comment>
<accession>N4WKC0</accession>
<dbReference type="OrthoDB" id="396512at2"/>
<dbReference type="Pfam" id="PF00535">
    <property type="entry name" value="Glycos_transf_2"/>
    <property type="match status" value="1"/>
</dbReference>
<dbReference type="Pfam" id="PF00534">
    <property type="entry name" value="Glycos_transf_1"/>
    <property type="match status" value="1"/>
</dbReference>
<keyword evidence="5" id="KW-1185">Reference proteome</keyword>
<reference evidence="4 5" key="1">
    <citation type="submission" date="2013-03" db="EMBL/GenBank/DDBJ databases">
        <title>Draft genome sequence of Gracibacillus halophilus YIM-C55.5, a moderately halophilic and thermophilic organism from the Xiaochaidamu salt lake.</title>
        <authorList>
            <person name="Sugumar T."/>
            <person name="Polireddy D.R."/>
            <person name="Antony A."/>
            <person name="Madhava Y.R."/>
            <person name="Sivakumar N."/>
        </authorList>
    </citation>
    <scope>NUCLEOTIDE SEQUENCE [LARGE SCALE GENOMIC DNA]</scope>
    <source>
        <strain evidence="4 5">YIM-C55.5</strain>
    </source>
</reference>
<dbReference type="InterPro" id="IPR001296">
    <property type="entry name" value="Glyco_trans_1"/>
</dbReference>
<dbReference type="RefSeq" id="WP_003469686.1">
    <property type="nucleotide sequence ID" value="NZ_APML01000039.1"/>
</dbReference>
<evidence type="ECO:0000259" key="3">
    <source>
        <dbReference type="Pfam" id="PF00535"/>
    </source>
</evidence>
<dbReference type="PANTHER" id="PTHR22916">
    <property type="entry name" value="GLYCOSYLTRANSFERASE"/>
    <property type="match status" value="1"/>
</dbReference>
<evidence type="ECO:0000313" key="5">
    <source>
        <dbReference type="Proteomes" id="UP000012283"/>
    </source>
</evidence>
<dbReference type="Gene3D" id="3.90.550.10">
    <property type="entry name" value="Spore Coat Polysaccharide Biosynthesis Protein SpsA, Chain A"/>
    <property type="match status" value="1"/>
</dbReference>
<dbReference type="Proteomes" id="UP000012283">
    <property type="component" value="Unassembled WGS sequence"/>
</dbReference>
<dbReference type="eggNOG" id="COG0438">
    <property type="taxonomic scope" value="Bacteria"/>
</dbReference>
<protein>
    <recommendedName>
        <fullName evidence="6">Glycosyltransferase</fullName>
    </recommendedName>
</protein>
<dbReference type="CDD" id="cd00761">
    <property type="entry name" value="Glyco_tranf_GTA_type"/>
    <property type="match status" value="1"/>
</dbReference>
<dbReference type="GO" id="GO:0016758">
    <property type="term" value="F:hexosyltransferase activity"/>
    <property type="evidence" value="ECO:0007669"/>
    <property type="project" value="UniProtKB-ARBA"/>
</dbReference>
<dbReference type="PANTHER" id="PTHR22916:SF3">
    <property type="entry name" value="UDP-GLCNAC:BETAGAL BETA-1,3-N-ACETYLGLUCOSAMINYLTRANSFERASE-LIKE PROTEIN 1"/>
    <property type="match status" value="1"/>
</dbReference>
<dbReference type="Gene3D" id="3.40.50.2000">
    <property type="entry name" value="Glycogen Phosphorylase B"/>
    <property type="match status" value="1"/>
</dbReference>
<sequence length="841" mass="98303">MLKQKIKKILVSIIELFAYKILNSQQRRALFNRLPARIRHRFKGFVKVGKTQKKFKKVERIRYKLRNLGFEEEAIKEFEEMIREINSQLMRRVAAWELAVWFANKQTREGAQKSMEYLPIVSEEEKDTENLRKIAIIEAENLVFLDEKEKAHHLIQEQLHQEEHPDLYLATVNTENHISDRLKWINKVYDYYQLEQVQLNDINQESAYDQLTVRTNESGIPHADQAKVTVIVPVYNATDGITTALDSIRSQTWTNLEILVVDDCSQDDTQAIVKDYEHIDDRIKLLQTPENSGAYVARNIALQQASGEFVTINDADDWSHPRKIEVQANHLLTNHSIIGNTSQQARATEKLNMYRRGKPGLYLFSNMSSFMFRRETVMNEIGYWDCVRFGGDSEFIKRIKTVFGEDQVHQLETGPLSFQRQSESSLTGNSSFGFPGFFMGARKEYLEAQVYYHKTHQNLYYEFPQNKRPFAAPEPMLPGRIKNQRRHFDVILVSDFRLDGGSTLSNVEEIIAQKKYGYKTGIVQMARYDYPPKKKINPRVRELIDGEQVQMLVYGEQVSCDVLIVRYPPLLQVKQKYVPDIQAKDIRLIINQPPKSAYGLDGDIRYDLTTIDKHMKDYFGSSGTWHPIGPLIRDALQDYHAEEIRDKPLSDHNWLNIIDLQDWKKEIFEHNRNTEVIKIGRHSRDSKVKWPEDKETLLSIFPETDRYEVHVLGGAKTPKQVIGYIPDNWRVYQFGELTPQDFLKQLDVFIYFTHSDWVESFGRVIIEAMAIGVPVILPHVYEPLFEDAAFYATPATVEDTIEHIMNNQQIMKEKVEYAKKYIEANFSYRQHYHRLQTIIDQ</sequence>
<evidence type="ECO:0000259" key="2">
    <source>
        <dbReference type="Pfam" id="PF00534"/>
    </source>
</evidence>
<evidence type="ECO:0008006" key="6">
    <source>
        <dbReference type="Google" id="ProtNLM"/>
    </source>
</evidence>
<dbReference type="eggNOG" id="COG1215">
    <property type="taxonomic scope" value="Bacteria"/>
</dbReference>
<evidence type="ECO:0000256" key="1">
    <source>
        <dbReference type="ARBA" id="ARBA00006739"/>
    </source>
</evidence>
<comment type="caution">
    <text evidence="4">The sequence shown here is derived from an EMBL/GenBank/DDBJ whole genome shotgun (WGS) entry which is preliminary data.</text>
</comment>
<name>N4WKC0_9BACI</name>
<gene>
    <name evidence="4" type="ORF">J416_10131</name>
</gene>
<dbReference type="SUPFAM" id="SSF53756">
    <property type="entry name" value="UDP-Glycosyltransferase/glycogen phosphorylase"/>
    <property type="match status" value="1"/>
</dbReference>
<dbReference type="STRING" id="1308866.J416_10131"/>
<dbReference type="SUPFAM" id="SSF53448">
    <property type="entry name" value="Nucleotide-diphospho-sugar transferases"/>
    <property type="match status" value="1"/>
</dbReference>